<proteinExistence type="evidence at transcript level"/>
<sequence length="586" mass="60136">MKTFICMLSLVCLAAAIPMSADNWTADQIEMLADLSENLQRYKQRTSNVTDEPTDLKSGRGCLVKSDCYEDEFCADTPGIVNTLTSMFNHQNENSRLVVKANIRGKECSTTPNNYMKRINKGNVLRLWNESVEEIRAILGASKMSDYGIDMPSIIDVQFTDITEPVLRTTAVDQNNQFLPLFLILALRGDSGTDDRTNLLVLLSLFQQQQFGGTGSINTLSNPFLLYSLLGSGSTGSSDILLYSFLMNPTGITTTPGQAGDLPVGSNSFFSNPLILYSLLNNEGSDNNLLLLLFMSGGLGGTTGGVGGGVGGINQLLPLLLLSNSSSLGGGDLSSILPLLLLSGGGLGGIGGDPSGGGINSLIPLLLLDSDILGGSSNDNILPLLLLSSGGLGGTGTGAGTGLESILPLLLLSNSSLGGGSGGIDSLLPLLLLSGGGLTGGLPGGVPGQGGINSLLPLLLLSENGLGGGDNNILLLSLLSQGATGGITGGGSGIESILPLLLLSNSSLGGSGDLNDILPLLLLSGGGLGGGTIDPSTGLPVQSPITQLLPLLLLRQNSGTTDNTLLLFILMFSQQSFPTPVSNLYG</sequence>
<protein>
    <submittedName>
        <fullName evidence="3">Uncharacterized protein LOC100183754</fullName>
    </submittedName>
</protein>
<dbReference type="EMBL" id="LR786958">
    <property type="protein sequence ID" value="CAB3262820.1"/>
    <property type="molecule type" value="mRNA"/>
</dbReference>
<organism evidence="3">
    <name type="scientific">Phallusia mammillata</name>
    <dbReference type="NCBI Taxonomy" id="59560"/>
    <lineage>
        <taxon>Eukaryota</taxon>
        <taxon>Metazoa</taxon>
        <taxon>Chordata</taxon>
        <taxon>Tunicata</taxon>
        <taxon>Ascidiacea</taxon>
        <taxon>Phlebobranchia</taxon>
        <taxon>Ascidiidae</taxon>
        <taxon>Phallusia</taxon>
    </lineage>
</organism>
<evidence type="ECO:0000256" key="2">
    <source>
        <dbReference type="SAM" id="SignalP"/>
    </source>
</evidence>
<evidence type="ECO:0000313" key="3">
    <source>
        <dbReference type="EMBL" id="CAB3262820.1"/>
    </source>
</evidence>
<keyword evidence="1" id="KW-0175">Coiled coil</keyword>
<feature type="chain" id="PRO_5026115802" evidence="2">
    <location>
        <begin position="17"/>
        <end position="586"/>
    </location>
</feature>
<keyword evidence="2" id="KW-0732">Signal</keyword>
<evidence type="ECO:0000256" key="1">
    <source>
        <dbReference type="SAM" id="Coils"/>
    </source>
</evidence>
<accession>A0A6F9DIG5</accession>
<feature type="coiled-coil region" evidence="1">
    <location>
        <begin position="25"/>
        <end position="52"/>
    </location>
</feature>
<gene>
    <name evidence="3" type="primary">LOC100183754</name>
</gene>
<dbReference type="AlphaFoldDB" id="A0A6F9DIG5"/>
<reference evidence="3" key="1">
    <citation type="submission" date="2020-04" db="EMBL/GenBank/DDBJ databases">
        <authorList>
            <person name="Neveu A P."/>
        </authorList>
    </citation>
    <scope>NUCLEOTIDE SEQUENCE</scope>
    <source>
        <tissue evidence="3">Whole embryo</tissue>
    </source>
</reference>
<feature type="signal peptide" evidence="2">
    <location>
        <begin position="1"/>
        <end position="16"/>
    </location>
</feature>
<name>A0A6F9DIG5_9ASCI</name>